<evidence type="ECO:0000313" key="4">
    <source>
        <dbReference type="EMBL" id="SDL86436.1"/>
    </source>
</evidence>
<evidence type="ECO:0000256" key="1">
    <source>
        <dbReference type="SAM" id="MobiDB-lite"/>
    </source>
</evidence>
<dbReference type="RefSeq" id="WP_092149666.1">
    <property type="nucleotide sequence ID" value="NZ_LT629700.1"/>
</dbReference>
<feature type="domain" description="Spore protein YkvP/CgeB glycosyl transferase-like" evidence="3">
    <location>
        <begin position="536"/>
        <end position="661"/>
    </location>
</feature>
<dbReference type="EMBL" id="LT629700">
    <property type="protein sequence ID" value="SDL86436.1"/>
    <property type="molecule type" value="Genomic_DNA"/>
</dbReference>
<protein>
    <submittedName>
        <fullName evidence="4">Glycosyl transferases group 1</fullName>
    </submittedName>
</protein>
<dbReference type="STRING" id="38302.SAMN04488535_1044"/>
<keyword evidence="5" id="KW-1185">Reference proteome</keyword>
<evidence type="ECO:0000256" key="2">
    <source>
        <dbReference type="SAM" id="Phobius"/>
    </source>
</evidence>
<name>A0A1G9NIK9_9CORY</name>
<keyword evidence="2" id="KW-0812">Transmembrane</keyword>
<feature type="compositionally biased region" description="Polar residues" evidence="1">
    <location>
        <begin position="152"/>
        <end position="166"/>
    </location>
</feature>
<dbReference type="Pfam" id="PF13524">
    <property type="entry name" value="Glyco_trans_1_2"/>
    <property type="match status" value="1"/>
</dbReference>
<accession>A0A1G9NIK9</accession>
<dbReference type="AlphaFoldDB" id="A0A1G9NIK9"/>
<keyword evidence="4" id="KW-0808">Transferase</keyword>
<feature type="compositionally biased region" description="Basic and acidic residues" evidence="1">
    <location>
        <begin position="179"/>
        <end position="193"/>
    </location>
</feature>
<proteinExistence type="predicted"/>
<keyword evidence="2" id="KW-1133">Transmembrane helix</keyword>
<evidence type="ECO:0000259" key="3">
    <source>
        <dbReference type="Pfam" id="PF13524"/>
    </source>
</evidence>
<dbReference type="OrthoDB" id="6713581at2"/>
<gene>
    <name evidence="4" type="ORF">SAMN04488535_1044</name>
</gene>
<organism evidence="4 5">
    <name type="scientific">Corynebacterium mycetoides</name>
    <dbReference type="NCBI Taxonomy" id="38302"/>
    <lineage>
        <taxon>Bacteria</taxon>
        <taxon>Bacillati</taxon>
        <taxon>Actinomycetota</taxon>
        <taxon>Actinomycetes</taxon>
        <taxon>Mycobacteriales</taxon>
        <taxon>Corynebacteriaceae</taxon>
        <taxon>Corynebacterium</taxon>
    </lineage>
</organism>
<evidence type="ECO:0000313" key="5">
    <source>
        <dbReference type="Proteomes" id="UP000199350"/>
    </source>
</evidence>
<reference evidence="5" key="1">
    <citation type="submission" date="2016-10" db="EMBL/GenBank/DDBJ databases">
        <authorList>
            <person name="Varghese N."/>
            <person name="Submissions S."/>
        </authorList>
    </citation>
    <scope>NUCLEOTIDE SEQUENCE [LARGE SCALE GENOMIC DNA]</scope>
    <source>
        <strain evidence="5">DSM 20632</strain>
    </source>
</reference>
<sequence length="832" mass="93771">MRKPKTFLLSIGLMGVASVALLVAIVLMGAGLRATALAFMIIATLAGSASIILQSARNEKQSQRVNDRLERGFSSLTQAGTNRSETQDSVDQLSIAIDQLPRRIEQQFGEQLGRVGDQLSTEITALKPSLGASIGATNQAAAKAPKLVKATEPTSSNNGKSVSRPMTDTAKPVNPAAECSEKTNSRQENSRGEFEEETSVTVDRVLPNYEYLALGNDFLKFQVSLEGVESLQIELELLSRQELKDPKAALVTAVLLGDRDEKIEYSLLSSVSDQFGEFQYLSTAGAQTKNCIAFNVPRNAKVLEIGLRKWDSTPAIRNSVKVVKRGFTEKWFELRDPRDIKVACILDEFSFNSFRYECNLKEVSVANWKKEMDQFQPDLFLCESAWSGRDSEARPWKGRVYASENFKGENRTALLDILSYCRQRSIPTVFWNKEDPSHYDDKKHNFVDTALKFDHIFTTDQQCVKRYQKEHGHRSVAVLPFAVQPRLFNPINNGPRSRDVVFAGSWYSNHKERSRAMELMFDAICESDRDLKIYDRFYGSTDESKKFPERFEPYLEPPVPASRMASVFKESDVGMTINTETKSTTMFARRIFELMACNTFVVSNYSRGVYSFFGDNVLYLDRDPNGLEHLDEETMKQARSENLKCVLSSHTYRNRFADILEVAGVRFNRSHSRPPIVVEVDDLRTAKIAFDALRLAGHWDGGKVLLLSEKASKLDYADALCLYGRDGISVVSSELLRSGHTYPEELFGESEAGVFVMSDQLDRKLPTKNQIKDLELHSQYVDVPVVFRESSDKTEFQFTRISDPEFALVGRNSLQNWLRDRASGSQSLVLAV</sequence>
<dbReference type="Proteomes" id="UP000199350">
    <property type="component" value="Chromosome I"/>
</dbReference>
<feature type="region of interest" description="Disordered" evidence="1">
    <location>
        <begin position="145"/>
        <end position="199"/>
    </location>
</feature>
<feature type="transmembrane region" description="Helical" evidence="2">
    <location>
        <begin position="7"/>
        <end position="28"/>
    </location>
</feature>
<dbReference type="InterPro" id="IPR055259">
    <property type="entry name" value="YkvP/CgeB_Glyco_trans-like"/>
</dbReference>
<dbReference type="GO" id="GO:0016740">
    <property type="term" value="F:transferase activity"/>
    <property type="evidence" value="ECO:0007669"/>
    <property type="project" value="UniProtKB-KW"/>
</dbReference>
<keyword evidence="2" id="KW-0472">Membrane</keyword>